<dbReference type="GO" id="GO:0004722">
    <property type="term" value="F:protein serine/threonine phosphatase activity"/>
    <property type="evidence" value="ECO:0007669"/>
    <property type="project" value="UniProtKB-EC"/>
</dbReference>
<comment type="catalytic activity">
    <reaction evidence="1">
        <text>O-phospho-L-threonyl-[protein] + H2O = L-threonyl-[protein] + phosphate</text>
        <dbReference type="Rhea" id="RHEA:47004"/>
        <dbReference type="Rhea" id="RHEA-COMP:11060"/>
        <dbReference type="Rhea" id="RHEA-COMP:11605"/>
        <dbReference type="ChEBI" id="CHEBI:15377"/>
        <dbReference type="ChEBI" id="CHEBI:30013"/>
        <dbReference type="ChEBI" id="CHEBI:43474"/>
        <dbReference type="ChEBI" id="CHEBI:61977"/>
        <dbReference type="EC" id="3.1.3.16"/>
    </reaction>
</comment>
<evidence type="ECO:0000313" key="3">
    <source>
        <dbReference type="EMBL" id="PGH09598.1"/>
    </source>
</evidence>
<dbReference type="SMART" id="SM00332">
    <property type="entry name" value="PP2Cc"/>
    <property type="match status" value="1"/>
</dbReference>
<dbReference type="OrthoDB" id="60843at2759"/>
<keyword evidence="1" id="KW-0479">Metal-binding</keyword>
<dbReference type="EC" id="3.1.3.16" evidence="1"/>
<comment type="catalytic activity">
    <reaction evidence="1">
        <text>O-phospho-L-seryl-[protein] + H2O = L-seryl-[protein] + phosphate</text>
        <dbReference type="Rhea" id="RHEA:20629"/>
        <dbReference type="Rhea" id="RHEA-COMP:9863"/>
        <dbReference type="Rhea" id="RHEA-COMP:11604"/>
        <dbReference type="ChEBI" id="CHEBI:15377"/>
        <dbReference type="ChEBI" id="CHEBI:29999"/>
        <dbReference type="ChEBI" id="CHEBI:43474"/>
        <dbReference type="ChEBI" id="CHEBI:83421"/>
        <dbReference type="EC" id="3.1.3.16"/>
    </reaction>
</comment>
<organism evidence="3 4">
    <name type="scientific">Helicocarpus griseus UAMH5409</name>
    <dbReference type="NCBI Taxonomy" id="1447875"/>
    <lineage>
        <taxon>Eukaryota</taxon>
        <taxon>Fungi</taxon>
        <taxon>Dikarya</taxon>
        <taxon>Ascomycota</taxon>
        <taxon>Pezizomycotina</taxon>
        <taxon>Eurotiomycetes</taxon>
        <taxon>Eurotiomycetidae</taxon>
        <taxon>Onygenales</taxon>
        <taxon>Ajellomycetaceae</taxon>
        <taxon>Helicocarpus</taxon>
    </lineage>
</organism>
<feature type="domain" description="PPM-type phosphatase" evidence="2">
    <location>
        <begin position="96"/>
        <end position="411"/>
    </location>
</feature>
<gene>
    <name evidence="3" type="ORF">AJ79_05654</name>
</gene>
<dbReference type="GO" id="GO:0046872">
    <property type="term" value="F:metal ion binding"/>
    <property type="evidence" value="ECO:0007669"/>
    <property type="project" value="UniProtKB-UniRule"/>
</dbReference>
<keyword evidence="4" id="KW-1185">Reference proteome</keyword>
<proteinExistence type="inferred from homology"/>
<accession>A0A2B7XLX4</accession>
<keyword evidence="1" id="KW-0904">Protein phosphatase</keyword>
<dbReference type="PROSITE" id="PS51746">
    <property type="entry name" value="PPM_2"/>
    <property type="match status" value="1"/>
</dbReference>
<reference evidence="3 4" key="1">
    <citation type="submission" date="2017-10" db="EMBL/GenBank/DDBJ databases">
        <title>Comparative genomics in systemic dimorphic fungi from Ajellomycetaceae.</title>
        <authorList>
            <person name="Munoz J.F."/>
            <person name="Mcewen J.G."/>
            <person name="Clay O.K."/>
            <person name="Cuomo C.A."/>
        </authorList>
    </citation>
    <scope>NUCLEOTIDE SEQUENCE [LARGE SCALE GENOMIC DNA]</scope>
    <source>
        <strain evidence="3 4">UAMH5409</strain>
    </source>
</reference>
<sequence length="420" mass="45374">MRLWNVVGSSRSLWCEEAYQQASRFRSPCASPVTRFQSGGAKRRAFHSTSYNLSEQHRISYRIAASASGKAQGLSPAKNVIDFKPELEALGVQTGTTAAARKRSRFPSGEDAFFVSKVHGEPNAIAFGVADGVGGWSDSGVDPADFSHALCSNIAQAALHWDTSGDKMRTRSLMQKGYERCIADRSIFAGGSTASIGIAHSNGKVELGNLGDSGSILCRLAAIHHYSVPQTHDFNTPYQLTLVPPLMRIQSSVFGGKVFEDLPYHANVTDLTMQHGDVLILATDGVLDNLYNQDILNLITDQMISAGAWNRTSGAGVSVAADLDKFTHSSGLVPEPEVSTLPKSKPSMPVGQKQALTLQSLLALSVVRQAKVASLDRHRDGPFAKEAQRFYPWERWRGGKVDDICVVVVVAVEEGKSASR</sequence>
<comment type="similarity">
    <text evidence="1">Belongs to the PP2C family.</text>
</comment>
<evidence type="ECO:0000256" key="1">
    <source>
        <dbReference type="RuleBase" id="RU366020"/>
    </source>
</evidence>
<dbReference type="Gene3D" id="3.60.40.10">
    <property type="entry name" value="PPM-type phosphatase domain"/>
    <property type="match status" value="1"/>
</dbReference>
<comment type="cofactor">
    <cofactor evidence="1">
        <name>Mg(2+)</name>
        <dbReference type="ChEBI" id="CHEBI:18420"/>
    </cofactor>
</comment>
<dbReference type="PANTHER" id="PTHR12320">
    <property type="entry name" value="PROTEIN PHOSPHATASE 2C"/>
    <property type="match status" value="1"/>
</dbReference>
<keyword evidence="1" id="KW-0378">Hydrolase</keyword>
<dbReference type="EMBL" id="PDNB01000092">
    <property type="protein sequence ID" value="PGH09598.1"/>
    <property type="molecule type" value="Genomic_DNA"/>
</dbReference>
<dbReference type="STRING" id="1447875.A0A2B7XLX4"/>
<dbReference type="InterPro" id="IPR036457">
    <property type="entry name" value="PPM-type-like_dom_sf"/>
</dbReference>
<dbReference type="InterPro" id="IPR001932">
    <property type="entry name" value="PPM-type_phosphatase-like_dom"/>
</dbReference>
<dbReference type="Proteomes" id="UP000223968">
    <property type="component" value="Unassembled WGS sequence"/>
</dbReference>
<dbReference type="SUPFAM" id="SSF81606">
    <property type="entry name" value="PP2C-like"/>
    <property type="match status" value="1"/>
</dbReference>
<dbReference type="InterPro" id="IPR039123">
    <property type="entry name" value="PPTC7"/>
</dbReference>
<protein>
    <recommendedName>
        <fullName evidence="1">Protein phosphatase</fullName>
        <ecNumber evidence="1">3.1.3.16</ecNumber>
    </recommendedName>
</protein>
<dbReference type="PANTHER" id="PTHR12320:SF1">
    <property type="entry name" value="PROTEIN PHOSPHATASE PTC7 HOMOLOG"/>
    <property type="match status" value="1"/>
</dbReference>
<name>A0A2B7XLX4_9EURO</name>
<keyword evidence="1" id="KW-0464">Manganese</keyword>
<dbReference type="AlphaFoldDB" id="A0A2B7XLX4"/>
<keyword evidence="1" id="KW-0460">Magnesium</keyword>
<comment type="caution">
    <text evidence="3">The sequence shown here is derived from an EMBL/GenBank/DDBJ whole genome shotgun (WGS) entry which is preliminary data.</text>
</comment>
<comment type="cofactor">
    <cofactor evidence="1">
        <name>Mn(2+)</name>
        <dbReference type="ChEBI" id="CHEBI:29035"/>
    </cofactor>
</comment>
<evidence type="ECO:0000313" key="4">
    <source>
        <dbReference type="Proteomes" id="UP000223968"/>
    </source>
</evidence>
<evidence type="ECO:0000259" key="2">
    <source>
        <dbReference type="PROSITE" id="PS51746"/>
    </source>
</evidence>
<dbReference type="Pfam" id="PF13672">
    <property type="entry name" value="PP2C_2"/>
    <property type="match status" value="1"/>
</dbReference>